<dbReference type="AlphaFoldDB" id="A0A261EXZ4"/>
<protein>
    <submittedName>
        <fullName evidence="1">Uncharacterized protein</fullName>
    </submittedName>
</protein>
<evidence type="ECO:0000313" key="1">
    <source>
        <dbReference type="EMBL" id="OZG51732.1"/>
    </source>
</evidence>
<dbReference type="EMBL" id="MWWR01000006">
    <property type="protein sequence ID" value="OZG51732.1"/>
    <property type="molecule type" value="Genomic_DNA"/>
</dbReference>
<comment type="caution">
    <text evidence="1">The sequence shown here is derived from an EMBL/GenBank/DDBJ whole genome shotgun (WGS) entry which is preliminary data.</text>
</comment>
<dbReference type="RefSeq" id="WP_094660641.1">
    <property type="nucleotide sequence ID" value="NZ_MWWR01000006.1"/>
</dbReference>
<dbReference type="InterPro" id="IPR054052">
    <property type="entry name" value="Y16Q-like"/>
</dbReference>
<proteinExistence type="predicted"/>
<evidence type="ECO:0000313" key="2">
    <source>
        <dbReference type="Proteomes" id="UP000216725"/>
    </source>
</evidence>
<dbReference type="Pfam" id="PF21825">
    <property type="entry name" value="crAss001_48"/>
    <property type="match status" value="1"/>
</dbReference>
<name>A0A261EXZ4_9BIFI</name>
<dbReference type="Proteomes" id="UP000216725">
    <property type="component" value="Unassembled WGS sequence"/>
</dbReference>
<sequence>MSDGIPGYLMRMVDEYRELVGRRERLSDYRAVHFRELEESGEEELMSDQERAIREYADVLMKRLRFHLGDRAMELVTDRSGCDGTA</sequence>
<organism evidence="1 2">
    <name type="scientific">Pseudoscardovia radai</name>
    <dbReference type="NCBI Taxonomy" id="987066"/>
    <lineage>
        <taxon>Bacteria</taxon>
        <taxon>Bacillati</taxon>
        <taxon>Actinomycetota</taxon>
        <taxon>Actinomycetes</taxon>
        <taxon>Bifidobacteriales</taxon>
        <taxon>Bifidobacteriaceae</taxon>
        <taxon>Pseudoscardovia</taxon>
    </lineage>
</organism>
<accession>A0A261EXZ4</accession>
<keyword evidence="2" id="KW-1185">Reference proteome</keyword>
<reference evidence="1 2" key="1">
    <citation type="journal article" date="2017" name="BMC Genomics">
        <title>Comparative genomic and phylogenomic analyses of the Bifidobacteriaceae family.</title>
        <authorList>
            <person name="Lugli G.A."/>
            <person name="Milani C."/>
            <person name="Turroni F."/>
            <person name="Duranti S."/>
            <person name="Mancabelli L."/>
            <person name="Mangifesta M."/>
            <person name="Ferrario C."/>
            <person name="Modesto M."/>
            <person name="Mattarelli P."/>
            <person name="Jiri K."/>
            <person name="van Sinderen D."/>
            <person name="Ventura M."/>
        </authorList>
    </citation>
    <scope>NUCLEOTIDE SEQUENCE [LARGE SCALE GENOMIC DNA]</scope>
    <source>
        <strain evidence="1 2">DSM 24742</strain>
    </source>
</reference>
<gene>
    <name evidence="1" type="ORF">PSRA_0812</name>
</gene>